<evidence type="ECO:0000313" key="1">
    <source>
        <dbReference type="EMBL" id="RXK14086.1"/>
    </source>
</evidence>
<dbReference type="EMBL" id="NXIE01000001">
    <property type="protein sequence ID" value="RXK14086.1"/>
    <property type="molecule type" value="Genomic_DNA"/>
</dbReference>
<evidence type="ECO:0000313" key="2">
    <source>
        <dbReference type="Proteomes" id="UP000289718"/>
    </source>
</evidence>
<dbReference type="GO" id="GO:0016301">
    <property type="term" value="F:kinase activity"/>
    <property type="evidence" value="ECO:0007669"/>
    <property type="project" value="UniProtKB-KW"/>
</dbReference>
<keyword evidence="2" id="KW-1185">Reference proteome</keyword>
<keyword evidence="1" id="KW-0808">Transferase</keyword>
<dbReference type="AlphaFoldDB" id="A0A4V1M1J4"/>
<organism evidence="1 2">
    <name type="scientific">Halarcobacter mediterraneus</name>
    <dbReference type="NCBI Taxonomy" id="2023153"/>
    <lineage>
        <taxon>Bacteria</taxon>
        <taxon>Pseudomonadati</taxon>
        <taxon>Campylobacterota</taxon>
        <taxon>Epsilonproteobacteria</taxon>
        <taxon>Campylobacterales</taxon>
        <taxon>Arcobacteraceae</taxon>
        <taxon>Halarcobacter</taxon>
    </lineage>
</organism>
<accession>A0A4V1M1J4</accession>
<comment type="caution">
    <text evidence="1">The sequence shown here is derived from an EMBL/GenBank/DDBJ whole genome shotgun (WGS) entry which is preliminary data.</text>
</comment>
<keyword evidence="1" id="KW-0418">Kinase</keyword>
<sequence length="252" mass="30238">MTKEQLKQYNIFKNEEFLSLKLLKNQGFCNINYLLKTSKNKYLIRVFKNEDTVNISREFEFKIQKKAFKKGIAGKPLFLDNNKTFMVCEYLKGKHKYSLSNIELKNLVKTINKLHSININSIELDLSKELKKYTHLSNKKAKKSILNIKNEIKKLKTYKKQLVCSHHDLNPKNIIFEKRKIKFIDWEYSSISDCFFDLATICYEFDLNKKQEKILLKTYFKKVVKNDMKKLEIYKTIYKHICKLWFISLEKN</sequence>
<dbReference type="InterPro" id="IPR052077">
    <property type="entry name" value="CcrZ_PhaseVar_Mediator"/>
</dbReference>
<reference evidence="1 2" key="1">
    <citation type="submission" date="2017-09" db="EMBL/GenBank/DDBJ databases">
        <title>Genomics of the genus Arcobacter.</title>
        <authorList>
            <person name="Perez-Cataluna A."/>
            <person name="Figueras M.J."/>
            <person name="Salas-Masso N."/>
        </authorList>
    </citation>
    <scope>NUCLEOTIDE SEQUENCE [LARGE SCALE GENOMIC DNA]</scope>
    <source>
        <strain evidence="1 2">F156-34</strain>
    </source>
</reference>
<dbReference type="Pfam" id="PF01633">
    <property type="entry name" value="Choline_kinase"/>
    <property type="match status" value="1"/>
</dbReference>
<dbReference type="PANTHER" id="PTHR40086:SF1">
    <property type="entry name" value="CELL CYCLE REGULATOR CCRZ"/>
    <property type="match status" value="1"/>
</dbReference>
<name>A0A4V1M1J4_9BACT</name>
<dbReference type="PANTHER" id="PTHR40086">
    <property type="entry name" value="PHOSPHOTRANSFERASE YTMP-RELATED"/>
    <property type="match status" value="1"/>
</dbReference>
<dbReference type="OrthoDB" id="179763at2"/>
<dbReference type="Proteomes" id="UP000289718">
    <property type="component" value="Unassembled WGS sequence"/>
</dbReference>
<gene>
    <name evidence="1" type="ORF">CP965_01155</name>
</gene>
<dbReference type="Gene3D" id="3.90.1200.10">
    <property type="match status" value="1"/>
</dbReference>
<dbReference type="InterPro" id="IPR011009">
    <property type="entry name" value="Kinase-like_dom_sf"/>
</dbReference>
<protein>
    <submittedName>
        <fullName evidence="1">Choline kinase</fullName>
    </submittedName>
</protein>
<dbReference type="RefSeq" id="WP_129060198.1">
    <property type="nucleotide sequence ID" value="NZ_NXIE01000001.1"/>
</dbReference>
<proteinExistence type="predicted"/>
<dbReference type="CDD" id="cd05151">
    <property type="entry name" value="ChoK-like"/>
    <property type="match status" value="1"/>
</dbReference>
<dbReference type="SUPFAM" id="SSF56112">
    <property type="entry name" value="Protein kinase-like (PK-like)"/>
    <property type="match status" value="1"/>
</dbReference>
<dbReference type="Gene3D" id="3.30.200.20">
    <property type="entry name" value="Phosphorylase Kinase, domain 1"/>
    <property type="match status" value="1"/>
</dbReference>